<feature type="region of interest" description="Disordered" evidence="1">
    <location>
        <begin position="62"/>
        <end position="84"/>
    </location>
</feature>
<dbReference type="Proteomes" id="UP001143480">
    <property type="component" value="Unassembled WGS sequence"/>
</dbReference>
<name>A0A9W6KK99_9ACTN</name>
<gene>
    <name evidence="2" type="ORF">GCM10017581_044600</name>
</gene>
<comment type="caution">
    <text evidence="2">The sequence shown here is derived from an EMBL/GenBank/DDBJ whole genome shotgun (WGS) entry which is preliminary data.</text>
</comment>
<reference evidence="2" key="1">
    <citation type="journal article" date="2014" name="Int. J. Syst. Evol. Microbiol.">
        <title>Complete genome sequence of Corynebacterium casei LMG S-19264T (=DSM 44701T), isolated from a smear-ripened cheese.</title>
        <authorList>
            <consortium name="US DOE Joint Genome Institute (JGI-PGF)"/>
            <person name="Walter F."/>
            <person name="Albersmeier A."/>
            <person name="Kalinowski J."/>
            <person name="Ruckert C."/>
        </authorList>
    </citation>
    <scope>NUCLEOTIDE SEQUENCE</scope>
    <source>
        <strain evidence="2">VKM Ac-1321</strain>
    </source>
</reference>
<keyword evidence="3" id="KW-1185">Reference proteome</keyword>
<accession>A0A9W6KK99</accession>
<sequence>MFIRNARDCDTPEVTRAGGEASGIIRNARPVHLTAAQFSFASRKHPSLPWTTGRYRNELTYGPPVTSWTPTAPRKPDIARTMFG</sequence>
<organism evidence="2 3">
    <name type="scientific">Dactylosporangium matsuzakiense</name>
    <dbReference type="NCBI Taxonomy" id="53360"/>
    <lineage>
        <taxon>Bacteria</taxon>
        <taxon>Bacillati</taxon>
        <taxon>Actinomycetota</taxon>
        <taxon>Actinomycetes</taxon>
        <taxon>Micromonosporales</taxon>
        <taxon>Micromonosporaceae</taxon>
        <taxon>Dactylosporangium</taxon>
    </lineage>
</organism>
<dbReference type="EMBL" id="BSFP01000025">
    <property type="protein sequence ID" value="GLL02718.1"/>
    <property type="molecule type" value="Genomic_DNA"/>
</dbReference>
<evidence type="ECO:0000313" key="3">
    <source>
        <dbReference type="Proteomes" id="UP001143480"/>
    </source>
</evidence>
<evidence type="ECO:0000313" key="2">
    <source>
        <dbReference type="EMBL" id="GLL02718.1"/>
    </source>
</evidence>
<dbReference type="AlphaFoldDB" id="A0A9W6KK99"/>
<reference evidence="2" key="2">
    <citation type="submission" date="2023-01" db="EMBL/GenBank/DDBJ databases">
        <authorList>
            <person name="Sun Q."/>
            <person name="Evtushenko L."/>
        </authorList>
    </citation>
    <scope>NUCLEOTIDE SEQUENCE</scope>
    <source>
        <strain evidence="2">VKM Ac-1321</strain>
    </source>
</reference>
<protein>
    <submittedName>
        <fullName evidence="2">Uncharacterized protein</fullName>
    </submittedName>
</protein>
<proteinExistence type="predicted"/>
<evidence type="ECO:0000256" key="1">
    <source>
        <dbReference type="SAM" id="MobiDB-lite"/>
    </source>
</evidence>